<feature type="transmembrane region" description="Helical" evidence="1">
    <location>
        <begin position="271"/>
        <end position="290"/>
    </location>
</feature>
<feature type="transmembrane region" description="Helical" evidence="1">
    <location>
        <begin position="27"/>
        <end position="55"/>
    </location>
</feature>
<dbReference type="Proteomes" id="UP000053372">
    <property type="component" value="Unassembled WGS sequence"/>
</dbReference>
<dbReference type="RefSeq" id="WP_027846660.1">
    <property type="nucleotide sequence ID" value="NZ_LMTZ01000118.1"/>
</dbReference>
<evidence type="ECO:0000313" key="5">
    <source>
        <dbReference type="Proteomes" id="UP000053372"/>
    </source>
</evidence>
<feature type="transmembrane region" description="Helical" evidence="1">
    <location>
        <begin position="104"/>
        <end position="133"/>
    </location>
</feature>
<accession>A0A0V7ZHF1</accession>
<dbReference type="GO" id="GO:0004175">
    <property type="term" value="F:endopeptidase activity"/>
    <property type="evidence" value="ECO:0007669"/>
    <property type="project" value="UniProtKB-ARBA"/>
</dbReference>
<name>A0A0V7ZHF1_9CYAN</name>
<feature type="domain" description="CAAX prenyl protease 2/Lysostaphin resistance protein A-like" evidence="2">
    <location>
        <begin position="149"/>
        <end position="243"/>
    </location>
</feature>
<dbReference type="PANTHER" id="PTHR39430">
    <property type="entry name" value="MEMBRANE-ASSOCIATED PROTEASE-RELATED"/>
    <property type="match status" value="1"/>
</dbReference>
<dbReference type="Pfam" id="PF02517">
    <property type="entry name" value="Rce1-like"/>
    <property type="match status" value="1"/>
</dbReference>
<dbReference type="PANTHER" id="PTHR39430:SF1">
    <property type="entry name" value="PROTEASE"/>
    <property type="match status" value="1"/>
</dbReference>
<evidence type="ECO:0000313" key="4">
    <source>
        <dbReference type="EMBL" id="KST64697.1"/>
    </source>
</evidence>
<sequence length="293" mass="32744">MFFLPEFLSKLELSANKLVLLIEHVPVLVVVMAFFAVWIISWLPIGLLSAIAINWRPNQPLKPEQKLPLLIPLYLLAPCIVCLISSFTNTSISDYGLLNKFSTFIYLGLGFVLGVVGILIMFACQLSWCWCALNYSKIRQLKIQQLLITLLSILLVALFIGGVEELVFRGFLLTELQIDYRLWVAVTVSSLIFALLHLVWEREETLPQLPGLWIMGMILVLARFVDGGNLGLAWGLHSGWVWMIATIDTLGVIDYTGNVSEYVTGKYNKPLAGATGIACLLLSGGILYLFNFF</sequence>
<feature type="transmembrane region" description="Helical" evidence="1">
    <location>
        <begin position="67"/>
        <end position="92"/>
    </location>
</feature>
<feature type="transmembrane region" description="Helical" evidence="1">
    <location>
        <begin position="145"/>
        <end position="162"/>
    </location>
</feature>
<organism evidence="3 5">
    <name type="scientific">Mastigocoleus testarum BC008</name>
    <dbReference type="NCBI Taxonomy" id="371196"/>
    <lineage>
        <taxon>Bacteria</taxon>
        <taxon>Bacillati</taxon>
        <taxon>Cyanobacteriota</taxon>
        <taxon>Cyanophyceae</taxon>
        <taxon>Nostocales</taxon>
        <taxon>Hapalosiphonaceae</taxon>
        <taxon>Mastigocoleus</taxon>
    </lineage>
</organism>
<dbReference type="GO" id="GO:0080120">
    <property type="term" value="P:CAAX-box protein maturation"/>
    <property type="evidence" value="ECO:0007669"/>
    <property type="project" value="UniProtKB-ARBA"/>
</dbReference>
<feature type="transmembrane region" description="Helical" evidence="1">
    <location>
        <begin position="182"/>
        <end position="200"/>
    </location>
</feature>
<reference evidence="3 5" key="1">
    <citation type="journal article" date="2015" name="Genome Announc.">
        <title>Draft Genome of the Euendolithic (true boring) Cyanobacterium Mastigocoleus testarum strain BC008.</title>
        <authorList>
            <person name="Guida B.S."/>
            <person name="Garcia-Pichel F."/>
        </authorList>
    </citation>
    <scope>NUCLEOTIDE SEQUENCE [LARGE SCALE GENOMIC DNA]</scope>
    <source>
        <strain evidence="3 5">BC008</strain>
    </source>
</reference>
<evidence type="ECO:0000313" key="3">
    <source>
        <dbReference type="EMBL" id="KST63987.1"/>
    </source>
</evidence>
<protein>
    <submittedName>
        <fullName evidence="3">Abortive phage infection protein</fullName>
    </submittedName>
</protein>
<gene>
    <name evidence="3" type="ORF">BC008_40015</name>
    <name evidence="4" type="ORF">BC008_40990</name>
</gene>
<dbReference type="EMBL" id="LMTZ01000129">
    <property type="protein sequence ID" value="KST63987.1"/>
    <property type="molecule type" value="Genomic_DNA"/>
</dbReference>
<dbReference type="InterPro" id="IPR003675">
    <property type="entry name" value="Rce1/LyrA-like_dom"/>
</dbReference>
<keyword evidence="1" id="KW-0812">Transmembrane</keyword>
<evidence type="ECO:0000259" key="2">
    <source>
        <dbReference type="Pfam" id="PF02517"/>
    </source>
</evidence>
<dbReference type="AlphaFoldDB" id="A0A0V7ZHF1"/>
<feature type="transmembrane region" description="Helical" evidence="1">
    <location>
        <begin position="212"/>
        <end position="234"/>
    </location>
</feature>
<keyword evidence="5" id="KW-1185">Reference proteome</keyword>
<comment type="caution">
    <text evidence="3">The sequence shown here is derived from an EMBL/GenBank/DDBJ whole genome shotgun (WGS) entry which is preliminary data.</text>
</comment>
<dbReference type="EMBL" id="LMTZ01000118">
    <property type="protein sequence ID" value="KST64697.1"/>
    <property type="molecule type" value="Genomic_DNA"/>
</dbReference>
<evidence type="ECO:0000256" key="1">
    <source>
        <dbReference type="SAM" id="Phobius"/>
    </source>
</evidence>
<proteinExistence type="predicted"/>
<keyword evidence="1" id="KW-0472">Membrane</keyword>
<keyword evidence="1" id="KW-1133">Transmembrane helix</keyword>